<comment type="caution">
    <text evidence="1">The sequence shown here is derived from an EMBL/GenBank/DDBJ whole genome shotgun (WGS) entry which is preliminary data.</text>
</comment>
<dbReference type="OrthoDB" id="3628499at2"/>
<organism evidence="1 2">
    <name type="scientific">Amycolatopsis pithecellobii</name>
    <dbReference type="NCBI Taxonomy" id="664692"/>
    <lineage>
        <taxon>Bacteria</taxon>
        <taxon>Bacillati</taxon>
        <taxon>Actinomycetota</taxon>
        <taxon>Actinomycetes</taxon>
        <taxon>Pseudonocardiales</taxon>
        <taxon>Pseudonocardiaceae</taxon>
        <taxon>Amycolatopsis</taxon>
    </lineage>
</organism>
<protein>
    <submittedName>
        <fullName evidence="1">Uncharacterized protein</fullName>
    </submittedName>
</protein>
<evidence type="ECO:0000313" key="1">
    <source>
        <dbReference type="EMBL" id="MTD59422.1"/>
    </source>
</evidence>
<dbReference type="PROSITE" id="PS51257">
    <property type="entry name" value="PROKAR_LIPOPROTEIN"/>
    <property type="match status" value="1"/>
</dbReference>
<dbReference type="RefSeq" id="WP_154761460.1">
    <property type="nucleotide sequence ID" value="NZ_WMBA01000103.1"/>
</dbReference>
<dbReference type="EMBL" id="WMBA01000103">
    <property type="protein sequence ID" value="MTD59422.1"/>
    <property type="molecule type" value="Genomic_DNA"/>
</dbReference>
<dbReference type="AlphaFoldDB" id="A0A6N7ZCA6"/>
<reference evidence="1 2" key="1">
    <citation type="submission" date="2019-11" db="EMBL/GenBank/DDBJ databases">
        <title>Draft genome of Amycolatopsis RM579.</title>
        <authorList>
            <person name="Duangmal K."/>
            <person name="Mingma R."/>
        </authorList>
    </citation>
    <scope>NUCLEOTIDE SEQUENCE [LARGE SCALE GENOMIC DNA]</scope>
    <source>
        <strain evidence="1 2">RM579</strain>
    </source>
</reference>
<proteinExistence type="predicted"/>
<gene>
    <name evidence="1" type="ORF">GKO32_36380</name>
</gene>
<evidence type="ECO:0000313" key="2">
    <source>
        <dbReference type="Proteomes" id="UP000440096"/>
    </source>
</evidence>
<dbReference type="Proteomes" id="UP000440096">
    <property type="component" value="Unassembled WGS sequence"/>
</dbReference>
<keyword evidence="2" id="KW-1185">Reference proteome</keyword>
<accession>A0A6N7ZCA6</accession>
<sequence length="84" mass="8848">MKITTTIGNPGTALSCAASMGAAGRHGTGVRWGKESVLSAGSQTRLVAERRRVFDAGLAPVAVVLPTYEQPKFHVPHPPLERSP</sequence>
<name>A0A6N7ZCA6_9PSEU</name>